<dbReference type="GeneID" id="83680767"/>
<evidence type="ECO:0000313" key="7">
    <source>
        <dbReference type="EMBL" id="QLJ12229.1"/>
    </source>
</evidence>
<dbReference type="InterPro" id="IPR036390">
    <property type="entry name" value="WH_DNA-bd_sf"/>
</dbReference>
<reference evidence="6" key="3">
    <citation type="submission" date="2020-12" db="EMBL/GenBank/DDBJ databases">
        <title>Enhanced detection system for hospital associated transmission using whole genome sequencing surveillance.</title>
        <authorList>
            <person name="Harrison L.H."/>
            <person name="Van Tyne D."/>
            <person name="Marsh J.W."/>
            <person name="Griffith M.P."/>
            <person name="Snyder D.J."/>
            <person name="Cooper V.S."/>
            <person name="Mustapha M."/>
        </authorList>
    </citation>
    <scope>NUCLEOTIDE SEQUENCE</scope>
    <source>
        <strain evidence="6">PSB00042</strain>
    </source>
</reference>
<organism evidence="6 9">
    <name type="scientific">Pseudomonas putida</name>
    <name type="common">Arthrobacter siderocapsulatus</name>
    <dbReference type="NCBI Taxonomy" id="303"/>
    <lineage>
        <taxon>Bacteria</taxon>
        <taxon>Pseudomonadati</taxon>
        <taxon>Pseudomonadota</taxon>
        <taxon>Gammaproteobacteria</taxon>
        <taxon>Pseudomonadales</taxon>
        <taxon>Pseudomonadaceae</taxon>
        <taxon>Pseudomonas</taxon>
    </lineage>
</organism>
<sequence>MTPSLNSIMSRLHARHLRLLIELDEHRSLLGAASSVGLTQPGASKALQEIETTFGTVLFNRTNRGLEPTAAGHCAIRYARLLQTDIANLRHDLDAILRGVGGRLAVGAIMGAVPLLMKAVSQLASIQPQMSFEIIEDTSQSLLTQIESGRLDIALCRTSVSNTPQLFASTFVQDETLAVIANIDHPLKHAPSLSLADLAESRWIVYRANMPMRVQLEREFHDAGLRFPLHLVETTSILATLSLLQNRPDFVALVSIDVARQCAMNQQVSILPLSMGSVSDPYELVTRKGSQATPAMDTLTELLLLQGRQRCDS</sequence>
<dbReference type="Proteomes" id="UP000637061">
    <property type="component" value="Unassembled WGS sequence"/>
</dbReference>
<reference evidence="7 8" key="1">
    <citation type="journal article" date="2009" name="Mikrobiologiia">
        <title>[Phenanthren biodegradation and interaction of Pseudomonas putida BS3701 and Burkholderia sp.BS3702 in plant rhizosphere].</title>
        <authorList>
            <person name="Ovchinnikova A.A."/>
            <person name="Vetrova A.A."/>
            <person name="Filonov A.E."/>
            <person name="Boronin A.M."/>
        </authorList>
    </citation>
    <scope>NUCLEOTIDE SEQUENCE [LARGE SCALE GENOMIC DNA]</scope>
    <source>
        <strain evidence="7 8">BS3701</strain>
    </source>
</reference>
<dbReference type="InterPro" id="IPR000847">
    <property type="entry name" value="LysR_HTH_N"/>
</dbReference>
<dbReference type="SUPFAM" id="SSF46785">
    <property type="entry name" value="Winged helix' DNA-binding domain"/>
    <property type="match status" value="1"/>
</dbReference>
<evidence type="ECO:0000256" key="3">
    <source>
        <dbReference type="ARBA" id="ARBA00023125"/>
    </source>
</evidence>
<dbReference type="GO" id="GO:0003700">
    <property type="term" value="F:DNA-binding transcription factor activity"/>
    <property type="evidence" value="ECO:0007669"/>
    <property type="project" value="InterPro"/>
</dbReference>
<dbReference type="Pfam" id="PF03466">
    <property type="entry name" value="LysR_substrate"/>
    <property type="match status" value="1"/>
</dbReference>
<evidence type="ECO:0000256" key="1">
    <source>
        <dbReference type="ARBA" id="ARBA00009437"/>
    </source>
</evidence>
<proteinExistence type="inferred from homology"/>
<accession>A0A179RX45</accession>
<gene>
    <name evidence="7" type="ORF">H0H12_17340</name>
    <name evidence="6" type="ORF">JEU22_22405</name>
</gene>
<dbReference type="Pfam" id="PF00126">
    <property type="entry name" value="HTH_1"/>
    <property type="match status" value="1"/>
</dbReference>
<protein>
    <submittedName>
        <fullName evidence="6">LysR family transcriptional regulator</fullName>
    </submittedName>
</protein>
<comment type="similarity">
    <text evidence="1">Belongs to the LysR transcriptional regulatory family.</text>
</comment>
<dbReference type="Gene3D" id="3.40.190.290">
    <property type="match status" value="1"/>
</dbReference>
<feature type="domain" description="HTH lysR-type" evidence="5">
    <location>
        <begin position="15"/>
        <end position="69"/>
    </location>
</feature>
<evidence type="ECO:0000313" key="8">
    <source>
        <dbReference type="Proteomes" id="UP000510934"/>
    </source>
</evidence>
<dbReference type="InterPro" id="IPR036388">
    <property type="entry name" value="WH-like_DNA-bd_sf"/>
</dbReference>
<dbReference type="SUPFAM" id="SSF53850">
    <property type="entry name" value="Periplasmic binding protein-like II"/>
    <property type="match status" value="1"/>
</dbReference>
<keyword evidence="3" id="KW-0238">DNA-binding</keyword>
<dbReference type="AlphaFoldDB" id="A0A179RX45"/>
<dbReference type="PROSITE" id="PS50931">
    <property type="entry name" value="HTH_LYSR"/>
    <property type="match status" value="1"/>
</dbReference>
<dbReference type="Proteomes" id="UP000510934">
    <property type="component" value="Chromosome"/>
</dbReference>
<reference evidence="7" key="2">
    <citation type="submission" date="2020-07" db="EMBL/GenBank/DDBJ databases">
        <authorList>
            <person name="Delegan Y."/>
            <person name="Filonov A."/>
            <person name="Puntus I."/>
            <person name="Valentovich L."/>
        </authorList>
    </citation>
    <scope>NUCLEOTIDE SEQUENCE</scope>
    <source>
        <strain evidence="7">BS3701</strain>
    </source>
</reference>
<dbReference type="InterPro" id="IPR050950">
    <property type="entry name" value="HTH-type_LysR_regulators"/>
</dbReference>
<evidence type="ECO:0000259" key="5">
    <source>
        <dbReference type="PROSITE" id="PS50931"/>
    </source>
</evidence>
<evidence type="ECO:0000313" key="9">
    <source>
        <dbReference type="Proteomes" id="UP000637061"/>
    </source>
</evidence>
<dbReference type="InterPro" id="IPR005119">
    <property type="entry name" value="LysR_subst-bd"/>
</dbReference>
<keyword evidence="4" id="KW-0804">Transcription</keyword>
<name>A0A179RX45_PSEPU</name>
<dbReference type="GO" id="GO:0005829">
    <property type="term" value="C:cytosol"/>
    <property type="evidence" value="ECO:0007669"/>
    <property type="project" value="TreeGrafter"/>
</dbReference>
<dbReference type="PANTHER" id="PTHR30419">
    <property type="entry name" value="HTH-TYPE TRANSCRIPTIONAL REGULATOR YBHD"/>
    <property type="match status" value="1"/>
</dbReference>
<dbReference type="GO" id="GO:0003677">
    <property type="term" value="F:DNA binding"/>
    <property type="evidence" value="ECO:0007669"/>
    <property type="project" value="UniProtKB-KW"/>
</dbReference>
<evidence type="ECO:0000313" key="6">
    <source>
        <dbReference type="EMBL" id="MBI6886660.1"/>
    </source>
</evidence>
<dbReference type="EMBL" id="JAEHTE010000035">
    <property type="protein sequence ID" value="MBI6886660.1"/>
    <property type="molecule type" value="Genomic_DNA"/>
</dbReference>
<evidence type="ECO:0000256" key="4">
    <source>
        <dbReference type="ARBA" id="ARBA00023163"/>
    </source>
</evidence>
<dbReference type="RefSeq" id="WP_010953569.1">
    <property type="nucleotide sequence ID" value="NZ_CABEEI010000004.1"/>
</dbReference>
<keyword evidence="2" id="KW-0805">Transcription regulation</keyword>
<dbReference type="Gene3D" id="1.10.10.10">
    <property type="entry name" value="Winged helix-like DNA-binding domain superfamily/Winged helix DNA-binding domain"/>
    <property type="match status" value="1"/>
</dbReference>
<evidence type="ECO:0000256" key="2">
    <source>
        <dbReference type="ARBA" id="ARBA00023015"/>
    </source>
</evidence>
<dbReference type="EMBL" id="CP059052">
    <property type="protein sequence ID" value="QLJ12229.1"/>
    <property type="molecule type" value="Genomic_DNA"/>
</dbReference>